<feature type="transmembrane region" description="Helical" evidence="1">
    <location>
        <begin position="160"/>
        <end position="180"/>
    </location>
</feature>
<sequence>MVKALLAVVANVSVLTALLVYFGWVRADRMSLALGADEAIFGMTVDDYVRRSIRSVFWIPVVAAGVGLLWVWADHRLRLLRRDEPSSSVLEWTERWLWLVAVMLFVLGVAVGWINDPWAFRLSPLVCATALLLLLYSVHLRSTRSGGLPFTPLADGVLRGAVALLVAVGLFWSAANFAVVEGDELAREYESRISTLPGVEISSARPLDLRAPGVVETCISTDAELRHHYSGLRLMESTNGRYFLVSDEWSPRYGVIFVLPADAEDLRFAFVRDLDGLRTDTAATECPTDTSTIEEADDVP</sequence>
<keyword evidence="1" id="KW-1133">Transmembrane helix</keyword>
<keyword evidence="1" id="KW-0472">Membrane</keyword>
<keyword evidence="3" id="KW-1185">Reference proteome</keyword>
<accession>A0ABP9M4K0</accession>
<evidence type="ECO:0000256" key="1">
    <source>
        <dbReference type="SAM" id="Phobius"/>
    </source>
</evidence>
<dbReference type="Proteomes" id="UP001501407">
    <property type="component" value="Unassembled WGS sequence"/>
</dbReference>
<feature type="transmembrane region" description="Helical" evidence="1">
    <location>
        <begin position="56"/>
        <end position="73"/>
    </location>
</feature>
<gene>
    <name evidence="2" type="ORF">GCM10025760_11530</name>
</gene>
<evidence type="ECO:0000313" key="3">
    <source>
        <dbReference type="Proteomes" id="UP001501407"/>
    </source>
</evidence>
<evidence type="ECO:0008006" key="4">
    <source>
        <dbReference type="Google" id="ProtNLM"/>
    </source>
</evidence>
<keyword evidence="1" id="KW-0812">Transmembrane</keyword>
<comment type="caution">
    <text evidence="2">The sequence shown here is derived from an EMBL/GenBank/DDBJ whole genome shotgun (WGS) entry which is preliminary data.</text>
</comment>
<protein>
    <recommendedName>
        <fullName evidence="4">DUF5671 domain-containing protein</fullName>
    </recommendedName>
</protein>
<dbReference type="RefSeq" id="WP_194412970.1">
    <property type="nucleotide sequence ID" value="NZ_BAABKZ010000001.1"/>
</dbReference>
<feature type="transmembrane region" description="Helical" evidence="1">
    <location>
        <begin position="6"/>
        <end position="24"/>
    </location>
</feature>
<feature type="transmembrane region" description="Helical" evidence="1">
    <location>
        <begin position="96"/>
        <end position="115"/>
    </location>
</feature>
<organism evidence="2 3">
    <name type="scientific">Microbacterium yannicii</name>
    <dbReference type="NCBI Taxonomy" id="671622"/>
    <lineage>
        <taxon>Bacteria</taxon>
        <taxon>Bacillati</taxon>
        <taxon>Actinomycetota</taxon>
        <taxon>Actinomycetes</taxon>
        <taxon>Micrococcales</taxon>
        <taxon>Microbacteriaceae</taxon>
        <taxon>Microbacterium</taxon>
    </lineage>
</organism>
<feature type="transmembrane region" description="Helical" evidence="1">
    <location>
        <begin position="122"/>
        <end position="140"/>
    </location>
</feature>
<reference evidence="3" key="1">
    <citation type="journal article" date="2019" name="Int. J. Syst. Evol. Microbiol.">
        <title>The Global Catalogue of Microorganisms (GCM) 10K type strain sequencing project: providing services to taxonomists for standard genome sequencing and annotation.</title>
        <authorList>
            <consortium name="The Broad Institute Genomics Platform"/>
            <consortium name="The Broad Institute Genome Sequencing Center for Infectious Disease"/>
            <person name="Wu L."/>
            <person name="Ma J."/>
        </authorList>
    </citation>
    <scope>NUCLEOTIDE SEQUENCE [LARGE SCALE GENOMIC DNA]</scope>
    <source>
        <strain evidence="3">JCM 18959</strain>
    </source>
</reference>
<proteinExistence type="predicted"/>
<name>A0ABP9M4K0_9MICO</name>
<evidence type="ECO:0000313" key="2">
    <source>
        <dbReference type="EMBL" id="GAA5088708.1"/>
    </source>
</evidence>
<dbReference type="EMBL" id="BAABKZ010000001">
    <property type="protein sequence ID" value="GAA5088708.1"/>
    <property type="molecule type" value="Genomic_DNA"/>
</dbReference>